<proteinExistence type="predicted"/>
<protein>
    <submittedName>
        <fullName evidence="3">(wild Malaysian banana) hypothetical protein</fullName>
    </submittedName>
</protein>
<feature type="compositionally biased region" description="Acidic residues" evidence="1">
    <location>
        <begin position="15"/>
        <end position="27"/>
    </location>
</feature>
<dbReference type="Gene3D" id="1.10.3970.10">
    <property type="entry name" value="BSD domain"/>
    <property type="match status" value="1"/>
</dbReference>
<sequence>MSWWARSLVNSLRGDDEEDEESADEETSNEKSHIASRSRSQEGEIDEIEEVGITPTRGVKDDLSDLTQTLTRQLWGVASFLAPAPFGPDGSDRSVSAMSDEAALPAVTAAESPRIAGIRSDFAEIGGTFKIGISSVLSHTKAVAEISKIASSLLPFGSDEEDGEADGVGIDAVGVNEEVLAFARNITMHPETWLDFPLPPGDEDSDDFEMSDAQLEHALAIERLAPEFAAMKAELCPSQMTEGCFWKIYFVLLHSRLNVHDAEFLSTSQIVEARSILLQDLHAWTKPESERLETEASYGKYDFATVSVEENVMGSSSAVNAVSPAALSFGEPASDSMRDTETGKHPHPVQTDEVKIVDKSVIEEELANQSKRKEISSQTSRDPVERYEEDGDEWLEDDTGEASKGGGLTIPLGQEDDVSFIHFLDTIQMVVERICETCEIVVKMGIHLVPRVAGESIFVAQDRV</sequence>
<dbReference type="PANTHER" id="PTHR31923:SF4">
    <property type="entry name" value="BSD DOMAIN-CONTAINING PROTEIN"/>
    <property type="match status" value="1"/>
</dbReference>
<dbReference type="PANTHER" id="PTHR31923">
    <property type="entry name" value="BSD DOMAIN-CONTAINING PROTEIN"/>
    <property type="match status" value="1"/>
</dbReference>
<feature type="domain" description="BSD" evidence="2">
    <location>
        <begin position="202"/>
        <end position="257"/>
    </location>
</feature>
<dbReference type="AlphaFoldDB" id="A0A8D7AAD6"/>
<dbReference type="InterPro" id="IPR005607">
    <property type="entry name" value="BSD_dom"/>
</dbReference>
<dbReference type="InterPro" id="IPR035925">
    <property type="entry name" value="BSD_dom_sf"/>
</dbReference>
<evidence type="ECO:0000259" key="2">
    <source>
        <dbReference type="PROSITE" id="PS50858"/>
    </source>
</evidence>
<dbReference type="Pfam" id="PF03909">
    <property type="entry name" value="BSD"/>
    <property type="match status" value="1"/>
</dbReference>
<dbReference type="EMBL" id="HG996471">
    <property type="protein sequence ID" value="CAG1845063.1"/>
    <property type="molecule type" value="Genomic_DNA"/>
</dbReference>
<evidence type="ECO:0000313" key="3">
    <source>
        <dbReference type="EMBL" id="CAG1845063.1"/>
    </source>
</evidence>
<name>A0A8D7AAD6_MUSAM</name>
<dbReference type="SMART" id="SM00751">
    <property type="entry name" value="BSD"/>
    <property type="match status" value="1"/>
</dbReference>
<organism evidence="3">
    <name type="scientific">Musa acuminata subsp. malaccensis</name>
    <name type="common">Wild banana</name>
    <name type="synonym">Musa malaccensis</name>
    <dbReference type="NCBI Taxonomy" id="214687"/>
    <lineage>
        <taxon>Eukaryota</taxon>
        <taxon>Viridiplantae</taxon>
        <taxon>Streptophyta</taxon>
        <taxon>Embryophyta</taxon>
        <taxon>Tracheophyta</taxon>
        <taxon>Spermatophyta</taxon>
        <taxon>Magnoliopsida</taxon>
        <taxon>Liliopsida</taxon>
        <taxon>Zingiberales</taxon>
        <taxon>Musaceae</taxon>
        <taxon>Musa</taxon>
    </lineage>
</organism>
<feature type="region of interest" description="Disordered" evidence="1">
    <location>
        <begin position="1"/>
        <end position="61"/>
    </location>
</feature>
<evidence type="ECO:0000256" key="1">
    <source>
        <dbReference type="SAM" id="MobiDB-lite"/>
    </source>
</evidence>
<gene>
    <name evidence="3" type="ORF">GSMUA_148580.1</name>
</gene>
<accession>A0A8D7AAD6</accession>
<dbReference type="PROSITE" id="PS50858">
    <property type="entry name" value="BSD"/>
    <property type="match status" value="1"/>
</dbReference>
<feature type="region of interest" description="Disordered" evidence="1">
    <location>
        <begin position="368"/>
        <end position="406"/>
    </location>
</feature>
<reference evidence="3" key="1">
    <citation type="submission" date="2021-03" db="EMBL/GenBank/DDBJ databases">
        <authorList>
            <consortium name="Genoscope - CEA"/>
            <person name="William W."/>
        </authorList>
    </citation>
    <scope>NUCLEOTIDE SEQUENCE</scope>
    <source>
        <strain evidence="3">Doubled-haploid Pahang</strain>
    </source>
</reference>
<dbReference type="SUPFAM" id="SSF140383">
    <property type="entry name" value="BSD domain-like"/>
    <property type="match status" value="1"/>
</dbReference>
<feature type="compositionally biased region" description="Acidic residues" evidence="1">
    <location>
        <begin position="387"/>
        <end position="400"/>
    </location>
</feature>